<evidence type="ECO:0000259" key="2">
    <source>
        <dbReference type="Pfam" id="PF02520"/>
    </source>
</evidence>
<feature type="chain" id="PRO_5037263810" evidence="1">
    <location>
        <begin position="23"/>
        <end position="180"/>
    </location>
</feature>
<dbReference type="PANTHER" id="PTHR21593">
    <property type="entry name" value="PRION-LIKE- Q/N-RICH -DOMAIN-BEARING PROTEIN PROTEIN"/>
    <property type="match status" value="1"/>
</dbReference>
<sequence length="180" mass="19231">MFKAIFAIAFVVVAVSAGAGHGGPMGGGPFKELEKGLTEEQKTQLQAIFKNDAATKQQMQDSLKSFFDGIGGDASTKFNEMQSKMESMKSEFDTKIQEAMASLSEGAKQLATQMKTIHDNMSLTPVQERDQIKALFDGASDEIKKELKSAKGQFMAGMMGPGGPMGGPHGHHHFTTPASA</sequence>
<protein>
    <submittedName>
        <fullName evidence="4">SXP/RAL-2 family protein Ani s 5-like cation-binding domain-containing protein</fullName>
    </submittedName>
</protein>
<dbReference type="Pfam" id="PF02520">
    <property type="entry name" value="ANIS5_cation-bd"/>
    <property type="match status" value="1"/>
</dbReference>
<organism evidence="3 4">
    <name type="scientific">Panagrolaimus superbus</name>
    <dbReference type="NCBI Taxonomy" id="310955"/>
    <lineage>
        <taxon>Eukaryota</taxon>
        <taxon>Metazoa</taxon>
        <taxon>Ecdysozoa</taxon>
        <taxon>Nematoda</taxon>
        <taxon>Chromadorea</taxon>
        <taxon>Rhabditida</taxon>
        <taxon>Tylenchina</taxon>
        <taxon>Panagrolaimomorpha</taxon>
        <taxon>Panagrolaimoidea</taxon>
        <taxon>Panagrolaimidae</taxon>
        <taxon>Panagrolaimus</taxon>
    </lineage>
</organism>
<dbReference type="PANTHER" id="PTHR21593:SF36">
    <property type="entry name" value="DUF148 DOMAIN-CONTAINING PROTEIN-RELATED"/>
    <property type="match status" value="1"/>
</dbReference>
<dbReference type="WBParaSite" id="PSU_v2.g7942.t1">
    <property type="protein sequence ID" value="PSU_v2.g7942.t1"/>
    <property type="gene ID" value="PSU_v2.g7942"/>
</dbReference>
<dbReference type="InterPro" id="IPR052823">
    <property type="entry name" value="SXP/RAL-2_related"/>
</dbReference>
<proteinExistence type="predicted"/>
<dbReference type="Proteomes" id="UP000887577">
    <property type="component" value="Unplaced"/>
</dbReference>
<evidence type="ECO:0000313" key="4">
    <source>
        <dbReference type="WBParaSite" id="PSU_v2.g7942.t1"/>
    </source>
</evidence>
<name>A0A914Z5I7_9BILA</name>
<keyword evidence="1" id="KW-0732">Signal</keyword>
<reference evidence="4" key="1">
    <citation type="submission" date="2022-11" db="UniProtKB">
        <authorList>
            <consortium name="WormBaseParasite"/>
        </authorList>
    </citation>
    <scope>IDENTIFICATION</scope>
</reference>
<keyword evidence="3" id="KW-1185">Reference proteome</keyword>
<evidence type="ECO:0000313" key="3">
    <source>
        <dbReference type="Proteomes" id="UP000887577"/>
    </source>
</evidence>
<feature type="domain" description="SXP/RAL-2 family protein Ani s 5-like cation-binding" evidence="2">
    <location>
        <begin position="40"/>
        <end position="144"/>
    </location>
</feature>
<dbReference type="AlphaFoldDB" id="A0A914Z5I7"/>
<feature type="signal peptide" evidence="1">
    <location>
        <begin position="1"/>
        <end position="22"/>
    </location>
</feature>
<dbReference type="InterPro" id="IPR003677">
    <property type="entry name" value="ANIS5_cation-bd"/>
</dbReference>
<evidence type="ECO:0000256" key="1">
    <source>
        <dbReference type="SAM" id="SignalP"/>
    </source>
</evidence>
<accession>A0A914Z5I7</accession>